<feature type="compositionally biased region" description="Low complexity" evidence="1">
    <location>
        <begin position="99"/>
        <end position="108"/>
    </location>
</feature>
<gene>
    <name evidence="2" type="ORF">OEZ85_013364</name>
</gene>
<feature type="compositionally biased region" description="Low complexity" evidence="1">
    <location>
        <begin position="312"/>
        <end position="334"/>
    </location>
</feature>
<dbReference type="EMBL" id="CP126214">
    <property type="protein sequence ID" value="WIA16709.1"/>
    <property type="molecule type" value="Genomic_DNA"/>
</dbReference>
<feature type="region of interest" description="Disordered" evidence="1">
    <location>
        <begin position="99"/>
        <end position="118"/>
    </location>
</feature>
<dbReference type="Proteomes" id="UP001244341">
    <property type="component" value="Chromosome 7b"/>
</dbReference>
<dbReference type="Pfam" id="PF05542">
    <property type="entry name" value="DUF760"/>
    <property type="match status" value="1"/>
</dbReference>
<name>A0ABY8U5P0_TETOB</name>
<evidence type="ECO:0000313" key="3">
    <source>
        <dbReference type="Proteomes" id="UP001244341"/>
    </source>
</evidence>
<dbReference type="InterPro" id="IPR008479">
    <property type="entry name" value="DUF760"/>
</dbReference>
<sequence>MLLNRNALKCYSGQLNCSRGAFLPAKPVGCGRPAVTRNSRRLAVAVKAQEQEFGLAPAKPKTPYGEMLQYYLRMEPQLFRAAVDQQLVRMKEEKDAQGAAAAAAASADESGDEAGKQQRSKSELVLYQRMEEVRAMEVRATLEDLMYVSILEKFVLLQVEMLPRLDGFVDAGPANLVALTEGIHSREALELVREHMLGVMGAAASAKFSTELIKMSKFQMAQVYAASIMFGYFLRRVDTRFQLEAALGVLDERSQEEAVARLERLFAQEEAVARLERLFAQADDLDVSSDPDAPGPIVDILGSHEEEDPLPSSSSSDSSKASSSSSSSSGSSEAGRSEAGSRPRGPVRSDSSRGRSALRKYIEGFDQATMIDTARVVSAEGAALVERQTTALFGDIKELTQQMQEAVGQDVSSAEELYSRIQRAVQTNAIETVTMTIATQRRCVLEAVAFGTFLRDVETSVNTDYGLLTPLPPPKLPPGAAEDPRMGV</sequence>
<keyword evidence="3" id="KW-1185">Reference proteome</keyword>
<evidence type="ECO:0000256" key="1">
    <source>
        <dbReference type="SAM" id="MobiDB-lite"/>
    </source>
</evidence>
<proteinExistence type="predicted"/>
<dbReference type="PANTHER" id="PTHR31808:SF4">
    <property type="entry name" value="LIGASE, PUTATIVE (DUF760)-RELATED"/>
    <property type="match status" value="1"/>
</dbReference>
<protein>
    <recommendedName>
        <fullName evidence="4">DUF760 domain-containing protein</fullName>
    </recommendedName>
</protein>
<accession>A0ABY8U5P0</accession>
<dbReference type="PANTHER" id="PTHR31808">
    <property type="entry name" value="EXPRESSED PROTEIN"/>
    <property type="match status" value="1"/>
</dbReference>
<reference evidence="2 3" key="1">
    <citation type="submission" date="2023-05" db="EMBL/GenBank/DDBJ databases">
        <title>A 100% complete, gapless, phased diploid assembly of the Scenedesmus obliquus UTEX 3031 genome.</title>
        <authorList>
            <person name="Biondi T.C."/>
            <person name="Hanschen E.R."/>
            <person name="Kwon T."/>
            <person name="Eng W."/>
            <person name="Kruse C.P.S."/>
            <person name="Koehler S.I."/>
            <person name="Kunde Y."/>
            <person name="Gleasner C.D."/>
            <person name="You Mak K.T."/>
            <person name="Polle J."/>
            <person name="Hovde B.T."/>
            <person name="Starkenburg S.R."/>
        </authorList>
    </citation>
    <scope>NUCLEOTIDE SEQUENCE [LARGE SCALE GENOMIC DNA]</scope>
    <source>
        <strain evidence="2 3">DOE0152z</strain>
    </source>
</reference>
<organism evidence="2 3">
    <name type="scientific">Tetradesmus obliquus</name>
    <name type="common">Green alga</name>
    <name type="synonym">Acutodesmus obliquus</name>
    <dbReference type="NCBI Taxonomy" id="3088"/>
    <lineage>
        <taxon>Eukaryota</taxon>
        <taxon>Viridiplantae</taxon>
        <taxon>Chlorophyta</taxon>
        <taxon>core chlorophytes</taxon>
        <taxon>Chlorophyceae</taxon>
        <taxon>CS clade</taxon>
        <taxon>Sphaeropleales</taxon>
        <taxon>Scenedesmaceae</taxon>
        <taxon>Tetradesmus</taxon>
    </lineage>
</organism>
<evidence type="ECO:0000313" key="2">
    <source>
        <dbReference type="EMBL" id="WIA16709.1"/>
    </source>
</evidence>
<dbReference type="InterPro" id="IPR038925">
    <property type="entry name" value="At3g17800-like"/>
</dbReference>
<feature type="region of interest" description="Disordered" evidence="1">
    <location>
        <begin position="285"/>
        <end position="355"/>
    </location>
</feature>
<evidence type="ECO:0008006" key="4">
    <source>
        <dbReference type="Google" id="ProtNLM"/>
    </source>
</evidence>